<evidence type="ECO:0000313" key="2">
    <source>
        <dbReference type="EMBL" id="KAJ3437466.1"/>
    </source>
</evidence>
<dbReference type="Proteomes" id="UP001146793">
    <property type="component" value="Unassembled WGS sequence"/>
</dbReference>
<proteinExistence type="predicted"/>
<comment type="caution">
    <text evidence="2">The sequence shown here is derived from an EMBL/GenBank/DDBJ whole genome shotgun (WGS) entry which is preliminary data.</text>
</comment>
<reference evidence="2" key="1">
    <citation type="submission" date="2022-08" db="EMBL/GenBank/DDBJ databases">
        <title>Novel sulphate-reducing endosymbionts in the free-living metamonad Anaeramoeba.</title>
        <authorList>
            <person name="Jerlstrom-Hultqvist J."/>
            <person name="Cepicka I."/>
            <person name="Gallot-Lavallee L."/>
            <person name="Salas-Leiva D."/>
            <person name="Curtis B.A."/>
            <person name="Zahonova K."/>
            <person name="Pipaliya S."/>
            <person name="Dacks J."/>
            <person name="Roger A.J."/>
        </authorList>
    </citation>
    <scope>NUCLEOTIDE SEQUENCE</scope>
    <source>
        <strain evidence="2">Busselton2</strain>
    </source>
</reference>
<organism evidence="2 3">
    <name type="scientific">Anaeramoeba flamelloides</name>
    <dbReference type="NCBI Taxonomy" id="1746091"/>
    <lineage>
        <taxon>Eukaryota</taxon>
        <taxon>Metamonada</taxon>
        <taxon>Anaeramoebidae</taxon>
        <taxon>Anaeramoeba</taxon>
    </lineage>
</organism>
<feature type="region of interest" description="Disordered" evidence="1">
    <location>
        <begin position="100"/>
        <end position="168"/>
    </location>
</feature>
<evidence type="ECO:0000256" key="1">
    <source>
        <dbReference type="SAM" id="MobiDB-lite"/>
    </source>
</evidence>
<gene>
    <name evidence="2" type="ORF">M0812_16629</name>
</gene>
<accession>A0AAV7Z8G5</accession>
<feature type="compositionally biased region" description="Basic and acidic residues" evidence="1">
    <location>
        <begin position="103"/>
        <end position="117"/>
    </location>
</feature>
<dbReference type="EMBL" id="JANTQA010000033">
    <property type="protein sequence ID" value="KAJ3437466.1"/>
    <property type="molecule type" value="Genomic_DNA"/>
</dbReference>
<evidence type="ECO:0000313" key="3">
    <source>
        <dbReference type="Proteomes" id="UP001146793"/>
    </source>
</evidence>
<protein>
    <submittedName>
        <fullName evidence="2">Uncharacterized protein</fullName>
    </submittedName>
</protein>
<name>A0AAV7Z8G5_9EUKA</name>
<sequence length="187" mass="21565">MSVKKTKSTPILKNNNELQQNQIRSKSDFIVFQRSRPNLIVPQPRKKFPSQLSPTDKIEIDFSKEIDELVSPIYKTTYPKTTTLKNFDNFDLGMEMEMGIETSGKESISEEKEDRSLQKSIVQEEGGKQQEEEEEEETSIQKNSSFGVLEQPSIDNKPNLPFSPPIRSKCPIHHNNKFFNNTHPNHN</sequence>
<dbReference type="AlphaFoldDB" id="A0AAV7Z8G5"/>